<evidence type="ECO:0000259" key="12">
    <source>
        <dbReference type="Pfam" id="PF04065"/>
    </source>
</evidence>
<accession>A0A4S2MQD2</accession>
<dbReference type="PANTHER" id="PTHR23326">
    <property type="entry name" value="CCR4 NOT-RELATED"/>
    <property type="match status" value="1"/>
</dbReference>
<feature type="region of interest" description="Disordered" evidence="11">
    <location>
        <begin position="249"/>
        <end position="314"/>
    </location>
</feature>
<evidence type="ECO:0000256" key="10">
    <source>
        <dbReference type="PIRNR" id="PIRNR005290"/>
    </source>
</evidence>
<evidence type="ECO:0000256" key="4">
    <source>
        <dbReference type="ARBA" id="ARBA00022490"/>
    </source>
</evidence>
<evidence type="ECO:0000256" key="11">
    <source>
        <dbReference type="SAM" id="MobiDB-lite"/>
    </source>
</evidence>
<comment type="subcellular location">
    <subcellularLocation>
        <location evidence="2 10">Cytoplasm</location>
    </subcellularLocation>
    <subcellularLocation>
        <location evidence="1 10">Nucleus</location>
    </subcellularLocation>
</comment>
<dbReference type="GO" id="GO:0000932">
    <property type="term" value="C:P-body"/>
    <property type="evidence" value="ECO:0007669"/>
    <property type="project" value="UniProtKB-UniRule"/>
</dbReference>
<evidence type="ECO:0000256" key="8">
    <source>
        <dbReference type="ARBA" id="ARBA00023163"/>
    </source>
</evidence>
<protein>
    <recommendedName>
        <fullName evidence="10">General negative regulator of transcription subunit</fullName>
    </recommendedName>
</protein>
<feature type="compositionally biased region" description="Low complexity" evidence="11">
    <location>
        <begin position="290"/>
        <end position="308"/>
    </location>
</feature>
<keyword evidence="8 10" id="KW-0804">Transcription</keyword>
<evidence type="ECO:0000256" key="7">
    <source>
        <dbReference type="ARBA" id="ARBA00023015"/>
    </source>
</evidence>
<proteinExistence type="inferred from homology"/>
<dbReference type="InterPro" id="IPR012270">
    <property type="entry name" value="CCR4-NOT_su3/5"/>
</dbReference>
<keyword evidence="4 10" id="KW-0963">Cytoplasm</keyword>
<dbReference type="FunCoup" id="A0A4S2MQD2">
    <property type="interactions" value="420"/>
</dbReference>
<dbReference type="STRING" id="341454.A0A4S2MQD2"/>
<comment type="function">
    <text evidence="10">Acts as component of the CCR4-NOT core complex, which in the nucleus seems to be a general transcription factor, and in the cytoplasm the major mRNA deadenylase involved in mRNA turnover. The NOT protein subcomplex negatively regulates the basal and activated transcription of many genes. Preferentially affects TC-type TATA element-dependent transcription. Could directly or indirectly inhibit component(s) of the general transcription machinery.</text>
</comment>
<keyword evidence="10" id="KW-0010">Activator</keyword>
<keyword evidence="6" id="KW-0597">Phosphoprotein</keyword>
<dbReference type="Gene3D" id="2.30.30.1020">
    <property type="entry name" value="CCR4-NOT complex subunit 2/3/5, C-terminal domain"/>
    <property type="match status" value="1"/>
</dbReference>
<organism evidence="14 15">
    <name type="scientific">Ascodesmis nigricans</name>
    <dbReference type="NCBI Taxonomy" id="341454"/>
    <lineage>
        <taxon>Eukaryota</taxon>
        <taxon>Fungi</taxon>
        <taxon>Dikarya</taxon>
        <taxon>Ascomycota</taxon>
        <taxon>Pezizomycotina</taxon>
        <taxon>Pezizomycetes</taxon>
        <taxon>Pezizales</taxon>
        <taxon>Ascodesmidaceae</taxon>
        <taxon>Ascodesmis</taxon>
    </lineage>
</organism>
<evidence type="ECO:0000256" key="9">
    <source>
        <dbReference type="ARBA" id="ARBA00023242"/>
    </source>
</evidence>
<feature type="compositionally biased region" description="Polar residues" evidence="11">
    <location>
        <begin position="436"/>
        <end position="457"/>
    </location>
</feature>
<feature type="domain" description="CCR4-Not complex component Not N-terminal" evidence="12">
    <location>
        <begin position="3"/>
        <end position="234"/>
    </location>
</feature>
<evidence type="ECO:0000313" key="14">
    <source>
        <dbReference type="EMBL" id="TGZ76728.1"/>
    </source>
</evidence>
<feature type="domain" description="NOT2/NOT3/NOT5 C-terminal" evidence="13">
    <location>
        <begin position="504"/>
        <end position="616"/>
    </location>
</feature>
<feature type="compositionally biased region" description="Pro residues" evidence="11">
    <location>
        <begin position="400"/>
        <end position="430"/>
    </location>
</feature>
<dbReference type="Pfam" id="PF04065">
    <property type="entry name" value="Not3"/>
    <property type="match status" value="1"/>
</dbReference>
<dbReference type="InterPro" id="IPR038635">
    <property type="entry name" value="CCR4-NOT_su2/3/5_C_sf"/>
</dbReference>
<keyword evidence="15" id="KW-1185">Reference proteome</keyword>
<evidence type="ECO:0000313" key="15">
    <source>
        <dbReference type="Proteomes" id="UP000298138"/>
    </source>
</evidence>
<dbReference type="GO" id="GO:0030015">
    <property type="term" value="C:CCR4-NOT core complex"/>
    <property type="evidence" value="ECO:0007669"/>
    <property type="project" value="UniProtKB-UniRule"/>
</dbReference>
<dbReference type="AlphaFoldDB" id="A0A4S2MQD2"/>
<dbReference type="GO" id="GO:0005634">
    <property type="term" value="C:nucleus"/>
    <property type="evidence" value="ECO:0007669"/>
    <property type="project" value="UniProtKB-SubCell"/>
</dbReference>
<sequence length="616" mass="69002">MSARKLQQEVDRTFKRVQEGVAQFESVYEKLQQCQNTSQKDKLEDSLKREIKKLQRHRDHIKTWAASSEIKDKKPLLEYRKLIETQMEKFKAVEKEMKTKAYSKEGLMASARLDPKQQQKQDLVDCLSGFASELDRQIEATEAEAESITATMKRGKKPDAAKADRVAELEKAVERHRFHQQNIEIIMRMLENGKLEMEQVEAIKDDIKWYVDSNQEVGFNADDCETIYDDLNLDEDLVDDFFGVGVDASERQSSQDATSVADVDETPTKGEKASSARRPSAQIKSPLPAPSTLHSSSSFSTSNGAPSSMKPAPIPARPAGELKYASVATAAAAAEKNLGIAPLPPPPGMTPSQTPSTPANTIRQSSSNTPAPATEQASREKTTATPPSPPQPASARSATPPVPAAPQPTEPAKAPTPAPEQEPEPSPPVPSTSTPINGSNTNGAQDPVSNSDTTQTITPAPEEETCIFHLPPGLQDLMSTFDATKKRLNPYPPPGISQATLEFSYVNAPDSLDVERPRHTRPLHRYTTPLHYPQEELPIFDDPAIFRRMDTDTLFFIFYYRQGTYQQYLAAKELKRQSWRFHKQYQTWFQRHEEPKNITEEYEQGTYRFFDYESTW</sequence>
<dbReference type="InterPro" id="IPR007282">
    <property type="entry name" value="NOT2/3/5_C"/>
</dbReference>
<evidence type="ECO:0000256" key="2">
    <source>
        <dbReference type="ARBA" id="ARBA00004496"/>
    </source>
</evidence>
<dbReference type="InterPro" id="IPR007207">
    <property type="entry name" value="Not_N"/>
</dbReference>
<evidence type="ECO:0000256" key="1">
    <source>
        <dbReference type="ARBA" id="ARBA00004123"/>
    </source>
</evidence>
<feature type="compositionally biased region" description="Polar residues" evidence="11">
    <location>
        <begin position="359"/>
        <end position="371"/>
    </location>
</feature>
<dbReference type="FunFam" id="2.30.30.1020:FF:000006">
    <property type="entry name" value="CCR4-NOT transcription complex, subunit 3"/>
    <property type="match status" value="1"/>
</dbReference>
<dbReference type="Pfam" id="PF04153">
    <property type="entry name" value="NOT2_3_5_C"/>
    <property type="match status" value="1"/>
</dbReference>
<name>A0A4S2MQD2_9PEZI</name>
<gene>
    <name evidence="14" type="ORF">EX30DRAFT_375264</name>
</gene>
<feature type="region of interest" description="Disordered" evidence="11">
    <location>
        <begin position="338"/>
        <end position="457"/>
    </location>
</feature>
<comment type="similarity">
    <text evidence="3 10">Belongs to the CNOT2/3/5 family.</text>
</comment>
<evidence type="ECO:0000256" key="5">
    <source>
        <dbReference type="ARBA" id="ARBA00022491"/>
    </source>
</evidence>
<dbReference type="Proteomes" id="UP000298138">
    <property type="component" value="Unassembled WGS sequence"/>
</dbReference>
<dbReference type="GO" id="GO:0000289">
    <property type="term" value="P:nuclear-transcribed mRNA poly(A) tail shortening"/>
    <property type="evidence" value="ECO:0007669"/>
    <property type="project" value="UniProtKB-ARBA"/>
</dbReference>
<dbReference type="EMBL" id="ML220168">
    <property type="protein sequence ID" value="TGZ76728.1"/>
    <property type="molecule type" value="Genomic_DNA"/>
</dbReference>
<evidence type="ECO:0000259" key="13">
    <source>
        <dbReference type="Pfam" id="PF04153"/>
    </source>
</evidence>
<dbReference type="PIRSF" id="PIRSF005290">
    <property type="entry name" value="NOT_su_3_5"/>
    <property type="match status" value="1"/>
</dbReference>
<evidence type="ECO:0000256" key="3">
    <source>
        <dbReference type="ARBA" id="ARBA00007682"/>
    </source>
</evidence>
<keyword evidence="5 10" id="KW-0678">Repressor</keyword>
<dbReference type="OrthoDB" id="293823at2759"/>
<dbReference type="InterPro" id="IPR040168">
    <property type="entry name" value="Not2/3/5"/>
</dbReference>
<dbReference type="InParanoid" id="A0A4S2MQD2"/>
<dbReference type="GO" id="GO:0006355">
    <property type="term" value="P:regulation of DNA-templated transcription"/>
    <property type="evidence" value="ECO:0007669"/>
    <property type="project" value="InterPro"/>
</dbReference>
<evidence type="ECO:0000256" key="6">
    <source>
        <dbReference type="ARBA" id="ARBA00022553"/>
    </source>
</evidence>
<reference evidence="14 15" key="1">
    <citation type="submission" date="2019-04" db="EMBL/GenBank/DDBJ databases">
        <title>Comparative genomics and transcriptomics to analyze fruiting body development in filamentous ascomycetes.</title>
        <authorList>
            <consortium name="DOE Joint Genome Institute"/>
            <person name="Lutkenhaus R."/>
            <person name="Traeger S."/>
            <person name="Breuer J."/>
            <person name="Kuo A."/>
            <person name="Lipzen A."/>
            <person name="Pangilinan J."/>
            <person name="Dilworth D."/>
            <person name="Sandor L."/>
            <person name="Poggeler S."/>
            <person name="Barry K."/>
            <person name="Grigoriev I.V."/>
            <person name="Nowrousian M."/>
        </authorList>
    </citation>
    <scope>NUCLEOTIDE SEQUENCE [LARGE SCALE GENOMIC DNA]</scope>
    <source>
        <strain evidence="14 15">CBS 389.68</strain>
    </source>
</reference>
<keyword evidence="7 10" id="KW-0805">Transcription regulation</keyword>
<keyword evidence="9 10" id="KW-0539">Nucleus</keyword>